<accession>A0A0A0P5X1</accession>
<dbReference type="EMBL" id="KF547927">
    <property type="protein sequence ID" value="AHA92076.1"/>
    <property type="molecule type" value="Genomic_DNA"/>
</dbReference>
<dbReference type="InterPro" id="IPR002145">
    <property type="entry name" value="CopG"/>
</dbReference>
<organism evidence="2">
    <name type="scientific">Los Azufres archaeal virus 2</name>
    <dbReference type="NCBI Taxonomy" id="1425359"/>
    <lineage>
        <taxon>Viruses</taxon>
    </lineage>
</organism>
<dbReference type="Pfam" id="PF01402">
    <property type="entry name" value="RHH_1"/>
    <property type="match status" value="1"/>
</dbReference>
<evidence type="ECO:0000313" key="2">
    <source>
        <dbReference type="EMBL" id="AHA92076.1"/>
    </source>
</evidence>
<name>A0A0A0P5X1_9VIRU</name>
<dbReference type="GO" id="GO:0006355">
    <property type="term" value="P:regulation of DNA-templated transcription"/>
    <property type="evidence" value="ECO:0007669"/>
    <property type="project" value="InterPro"/>
</dbReference>
<feature type="domain" description="Ribbon-helix-helix protein CopG" evidence="1">
    <location>
        <begin position="19"/>
        <end position="54"/>
    </location>
</feature>
<reference evidence="2" key="1">
    <citation type="submission" date="2013-08" db="EMBL/GenBank/DDBJ databases">
        <title>Identification of novel archaea and viruses from Sulfolobales-dominated Mexican hot springs metagenomes.</title>
        <authorList>
            <person name="Servin-Garciduenas L.E."/>
            <person name="Erdmann S."/>
            <person name="Peng X."/>
            <person name="Garrett R.A."/>
            <person name="Martinez-Romero E."/>
        </authorList>
    </citation>
    <scope>NUCLEOTIDE SEQUENCE</scope>
</reference>
<protein>
    <submittedName>
        <fullName evidence="2">Putative regulatory protein</fullName>
    </submittedName>
</protein>
<sequence length="59" mass="6781">MPRGRKPKPAEERKVKNDLYLDRAVSDALTELAISLRVTKSQIAEEALREYLEKRGIKV</sequence>
<evidence type="ECO:0000259" key="1">
    <source>
        <dbReference type="Pfam" id="PF01402"/>
    </source>
</evidence>
<dbReference type="CDD" id="cd21631">
    <property type="entry name" value="RHH_CopG_NikR-like"/>
    <property type="match status" value="1"/>
</dbReference>
<proteinExistence type="predicted"/>
<gene>
    <name evidence="2" type="primary">orf09</name>
</gene>